<evidence type="ECO:0000256" key="1">
    <source>
        <dbReference type="ARBA" id="ARBA00004781"/>
    </source>
</evidence>
<name>A0ABR9W521_9BACT</name>
<keyword evidence="6" id="KW-0560">Oxidoreductase</keyword>
<dbReference type="SUPFAM" id="SSF51735">
    <property type="entry name" value="NAD(P)-binding Rossmann-fold domains"/>
    <property type="match status" value="1"/>
</dbReference>
<dbReference type="RefSeq" id="WP_194118886.1">
    <property type="nucleotide sequence ID" value="NZ_JACYGY010000001.1"/>
</dbReference>
<evidence type="ECO:0000313" key="8">
    <source>
        <dbReference type="EMBL" id="MBE9460558.1"/>
    </source>
</evidence>
<evidence type="ECO:0000256" key="3">
    <source>
        <dbReference type="ARBA" id="ARBA00012929"/>
    </source>
</evidence>
<dbReference type="InterPro" id="IPR029903">
    <property type="entry name" value="RmlD-like-bd"/>
</dbReference>
<gene>
    <name evidence="8" type="ORF">IEE83_01565</name>
</gene>
<feature type="domain" description="RmlD-like substrate binding" evidence="7">
    <location>
        <begin position="1"/>
        <end position="292"/>
    </location>
</feature>
<comment type="caution">
    <text evidence="8">The sequence shown here is derived from an EMBL/GenBank/DDBJ whole genome shotgun (WGS) entry which is preliminary data.</text>
</comment>
<evidence type="ECO:0000256" key="4">
    <source>
        <dbReference type="ARBA" id="ARBA00017099"/>
    </source>
</evidence>
<dbReference type="Gene3D" id="3.40.50.720">
    <property type="entry name" value="NAD(P)-binding Rossmann-like Domain"/>
    <property type="match status" value="1"/>
</dbReference>
<comment type="pathway">
    <text evidence="1 6">Carbohydrate biosynthesis; dTDP-L-rhamnose biosynthesis.</text>
</comment>
<evidence type="ECO:0000256" key="5">
    <source>
        <dbReference type="ARBA" id="ARBA00048200"/>
    </source>
</evidence>
<dbReference type="CDD" id="cd05254">
    <property type="entry name" value="dTDP_HR_like_SDR_e"/>
    <property type="match status" value="1"/>
</dbReference>
<evidence type="ECO:0000256" key="2">
    <source>
        <dbReference type="ARBA" id="ARBA00010944"/>
    </source>
</evidence>
<evidence type="ECO:0000259" key="7">
    <source>
        <dbReference type="Pfam" id="PF04321"/>
    </source>
</evidence>
<dbReference type="PANTHER" id="PTHR10491:SF4">
    <property type="entry name" value="METHIONINE ADENOSYLTRANSFERASE 2 SUBUNIT BETA"/>
    <property type="match status" value="1"/>
</dbReference>
<dbReference type="Pfam" id="PF04321">
    <property type="entry name" value="RmlD_sub_bind"/>
    <property type="match status" value="1"/>
</dbReference>
<evidence type="ECO:0000256" key="6">
    <source>
        <dbReference type="RuleBase" id="RU364082"/>
    </source>
</evidence>
<dbReference type="InterPro" id="IPR036291">
    <property type="entry name" value="NAD(P)-bd_dom_sf"/>
</dbReference>
<reference evidence="9" key="1">
    <citation type="submission" date="2023-07" db="EMBL/GenBank/DDBJ databases">
        <title>Dyadobacter sp. nov 'subterranea' isolated from contaminted grondwater.</title>
        <authorList>
            <person name="Szabo I."/>
            <person name="Al-Omari J."/>
            <person name="Szerdahelyi S.G."/>
            <person name="Rado J."/>
        </authorList>
    </citation>
    <scope>NUCLEOTIDE SEQUENCE [LARGE SCALE GENOMIC DNA]</scope>
    <source>
        <strain evidence="9">UP-52</strain>
    </source>
</reference>
<evidence type="ECO:0000313" key="9">
    <source>
        <dbReference type="Proteomes" id="UP000634134"/>
    </source>
</evidence>
<proteinExistence type="inferred from homology"/>
<dbReference type="InterPro" id="IPR005913">
    <property type="entry name" value="dTDP_dehydrorham_reduct"/>
</dbReference>
<comment type="similarity">
    <text evidence="2 6">Belongs to the dTDP-4-dehydrorhamnose reductase family.</text>
</comment>
<accession>A0ABR9W521</accession>
<comment type="catalytic activity">
    <reaction evidence="5">
        <text>dTDP-beta-L-rhamnose + NADP(+) = dTDP-4-dehydro-beta-L-rhamnose + NADPH + H(+)</text>
        <dbReference type="Rhea" id="RHEA:21796"/>
        <dbReference type="ChEBI" id="CHEBI:15378"/>
        <dbReference type="ChEBI" id="CHEBI:57510"/>
        <dbReference type="ChEBI" id="CHEBI:57783"/>
        <dbReference type="ChEBI" id="CHEBI:58349"/>
        <dbReference type="ChEBI" id="CHEBI:62830"/>
        <dbReference type="EC" id="1.1.1.133"/>
    </reaction>
</comment>
<dbReference type="Proteomes" id="UP000634134">
    <property type="component" value="Unassembled WGS sequence"/>
</dbReference>
<organism evidence="8 9">
    <name type="scientific">Dyadobacter subterraneus</name>
    <dbReference type="NCBI Taxonomy" id="2773304"/>
    <lineage>
        <taxon>Bacteria</taxon>
        <taxon>Pseudomonadati</taxon>
        <taxon>Bacteroidota</taxon>
        <taxon>Cytophagia</taxon>
        <taxon>Cytophagales</taxon>
        <taxon>Spirosomataceae</taxon>
        <taxon>Dyadobacter</taxon>
    </lineage>
</organism>
<protein>
    <recommendedName>
        <fullName evidence="4 6">dTDP-4-dehydrorhamnose reductase</fullName>
        <ecNumber evidence="3 6">1.1.1.133</ecNumber>
    </recommendedName>
</protein>
<sequence>MKVIVTGSNGFVAGSIIAQAPDGWDIYGIARTEQISEKNNIRYYQLDLQDSEKLEAILGEIKPDAVIHTAAMANIDFCEVNKEIAEQINVGITSTLAGFCASIGAKLVFCSTDTVFDGSKGNYSENDYPRAVNFYAETKIKAEQIVLLASNKNVVARLSLVMGLSVKGKGNSFLADMLEKLQNGQEMKFPENEIRTPVDVISLGSALIELAGNDFSGIIHLAGNTRINRYEMAKEIARELDFSEAFILPVNSNAMQGRAPRPDNASLDNTLAKTILKTPMKSLSEGLASTLNFKTEI</sequence>
<keyword evidence="6" id="KW-0521">NADP</keyword>
<keyword evidence="9" id="KW-1185">Reference proteome</keyword>
<dbReference type="EMBL" id="JACYGY010000001">
    <property type="protein sequence ID" value="MBE9460558.1"/>
    <property type="molecule type" value="Genomic_DNA"/>
</dbReference>
<dbReference type="PANTHER" id="PTHR10491">
    <property type="entry name" value="DTDP-4-DEHYDRORHAMNOSE REDUCTASE"/>
    <property type="match status" value="1"/>
</dbReference>
<comment type="function">
    <text evidence="6">Catalyzes the reduction of dTDP-6-deoxy-L-lyxo-4-hexulose to yield dTDP-L-rhamnose.</text>
</comment>
<dbReference type="EC" id="1.1.1.133" evidence="3 6"/>